<organism evidence="2 3">
    <name type="scientific">Agrocybe pediades</name>
    <dbReference type="NCBI Taxonomy" id="84607"/>
    <lineage>
        <taxon>Eukaryota</taxon>
        <taxon>Fungi</taxon>
        <taxon>Dikarya</taxon>
        <taxon>Basidiomycota</taxon>
        <taxon>Agaricomycotina</taxon>
        <taxon>Agaricomycetes</taxon>
        <taxon>Agaricomycetidae</taxon>
        <taxon>Agaricales</taxon>
        <taxon>Agaricineae</taxon>
        <taxon>Strophariaceae</taxon>
        <taxon>Agrocybe</taxon>
    </lineage>
</organism>
<evidence type="ECO:0000256" key="1">
    <source>
        <dbReference type="SAM" id="SignalP"/>
    </source>
</evidence>
<dbReference type="Proteomes" id="UP000521872">
    <property type="component" value="Unassembled WGS sequence"/>
</dbReference>
<name>A0A8H4QGK9_9AGAR</name>
<dbReference type="AlphaFoldDB" id="A0A8H4QGK9"/>
<sequence>MKISTAFLVASFAFFSRAMAAPKPQETGTVMRCDGDDGESCPTGFRCCGPISITLGGFCVSDTVRICPF</sequence>
<comment type="caution">
    <text evidence="2">The sequence shown here is derived from an EMBL/GenBank/DDBJ whole genome shotgun (WGS) entry which is preliminary data.</text>
</comment>
<dbReference type="OrthoDB" id="3064723at2759"/>
<keyword evidence="1" id="KW-0732">Signal</keyword>
<proteinExistence type="predicted"/>
<evidence type="ECO:0000313" key="2">
    <source>
        <dbReference type="EMBL" id="KAF4610745.1"/>
    </source>
</evidence>
<feature type="signal peptide" evidence="1">
    <location>
        <begin position="1"/>
        <end position="20"/>
    </location>
</feature>
<accession>A0A8H4QGK9</accession>
<reference evidence="2 3" key="1">
    <citation type="submission" date="2019-12" db="EMBL/GenBank/DDBJ databases">
        <authorList>
            <person name="Floudas D."/>
            <person name="Bentzer J."/>
            <person name="Ahren D."/>
            <person name="Johansson T."/>
            <person name="Persson P."/>
            <person name="Tunlid A."/>
        </authorList>
    </citation>
    <scope>NUCLEOTIDE SEQUENCE [LARGE SCALE GENOMIC DNA]</scope>
    <source>
        <strain evidence="2 3">CBS 102.39</strain>
    </source>
</reference>
<keyword evidence="3" id="KW-1185">Reference proteome</keyword>
<feature type="chain" id="PRO_5034852085" evidence="1">
    <location>
        <begin position="21"/>
        <end position="69"/>
    </location>
</feature>
<protein>
    <submittedName>
        <fullName evidence="2">Uncharacterized protein</fullName>
    </submittedName>
</protein>
<dbReference type="EMBL" id="JAACJL010000058">
    <property type="protein sequence ID" value="KAF4610745.1"/>
    <property type="molecule type" value="Genomic_DNA"/>
</dbReference>
<gene>
    <name evidence="2" type="ORF">D9613_006573</name>
</gene>
<evidence type="ECO:0000313" key="3">
    <source>
        <dbReference type="Proteomes" id="UP000521872"/>
    </source>
</evidence>